<dbReference type="KEGG" id="aar:Acear_0968"/>
<accession>D9QPQ7</accession>
<feature type="transmembrane region" description="Helical" evidence="1">
    <location>
        <begin position="6"/>
        <end position="25"/>
    </location>
</feature>
<dbReference type="AlphaFoldDB" id="D9QPQ7"/>
<gene>
    <name evidence="2" type="ordered locus">Acear_0968</name>
</gene>
<protein>
    <submittedName>
        <fullName evidence="2">Uncharacterized protein</fullName>
    </submittedName>
</protein>
<evidence type="ECO:0000313" key="2">
    <source>
        <dbReference type="EMBL" id="ADL12498.1"/>
    </source>
</evidence>
<keyword evidence="3" id="KW-1185">Reference proteome</keyword>
<dbReference type="RefSeq" id="WP_013277944.1">
    <property type="nucleotide sequence ID" value="NC_014378.1"/>
</dbReference>
<evidence type="ECO:0000256" key="1">
    <source>
        <dbReference type="SAM" id="Phobius"/>
    </source>
</evidence>
<name>D9QPQ7_ACEAZ</name>
<organism evidence="2 3">
    <name type="scientific">Acetohalobium arabaticum (strain ATCC 49924 / DSM 5501 / Z-7288)</name>
    <dbReference type="NCBI Taxonomy" id="574087"/>
    <lineage>
        <taxon>Bacteria</taxon>
        <taxon>Bacillati</taxon>
        <taxon>Bacillota</taxon>
        <taxon>Clostridia</taxon>
        <taxon>Halanaerobiales</taxon>
        <taxon>Halobacteroidaceae</taxon>
        <taxon>Acetohalobium</taxon>
    </lineage>
</organism>
<proteinExistence type="predicted"/>
<dbReference type="EMBL" id="CP002105">
    <property type="protein sequence ID" value="ADL12498.1"/>
    <property type="molecule type" value="Genomic_DNA"/>
</dbReference>
<dbReference type="Proteomes" id="UP000001661">
    <property type="component" value="Chromosome"/>
</dbReference>
<keyword evidence="1" id="KW-0472">Membrane</keyword>
<reference evidence="2 3" key="1">
    <citation type="journal article" date="2010" name="Stand. Genomic Sci.">
        <title>Complete genome sequence of Acetohalobium arabaticum type strain (Z-7288).</title>
        <authorList>
            <person name="Sikorski J."/>
            <person name="Lapidus A."/>
            <person name="Chertkov O."/>
            <person name="Lucas S."/>
            <person name="Copeland A."/>
            <person name="Glavina Del Rio T."/>
            <person name="Nolan M."/>
            <person name="Tice H."/>
            <person name="Cheng J.F."/>
            <person name="Han C."/>
            <person name="Brambilla E."/>
            <person name="Pitluck S."/>
            <person name="Liolios K."/>
            <person name="Ivanova N."/>
            <person name="Mavromatis K."/>
            <person name="Mikhailova N."/>
            <person name="Pati A."/>
            <person name="Bruce D."/>
            <person name="Detter C."/>
            <person name="Tapia R."/>
            <person name="Goodwin L."/>
            <person name="Chen A."/>
            <person name="Palaniappan K."/>
            <person name="Land M."/>
            <person name="Hauser L."/>
            <person name="Chang Y.J."/>
            <person name="Jeffries C.D."/>
            <person name="Rohde M."/>
            <person name="Goker M."/>
            <person name="Spring S."/>
            <person name="Woyke T."/>
            <person name="Bristow J."/>
            <person name="Eisen J.A."/>
            <person name="Markowitz V."/>
            <person name="Hugenholtz P."/>
            <person name="Kyrpides N.C."/>
            <person name="Klenk H.P."/>
        </authorList>
    </citation>
    <scope>NUCLEOTIDE SEQUENCE [LARGE SCALE GENOMIC DNA]</scope>
    <source>
        <strain evidence="3">ATCC 49924 / DSM 5501 / Z-7288</strain>
    </source>
</reference>
<evidence type="ECO:0000313" key="3">
    <source>
        <dbReference type="Proteomes" id="UP000001661"/>
    </source>
</evidence>
<keyword evidence="1" id="KW-0812">Transmembrane</keyword>
<dbReference type="HOGENOM" id="CLU_1375597_0_0_9"/>
<sequence length="198" mass="22468">MNFESLSAIATLLSALATLFMVHIFREQLKQEWRAVPVIIRPPLNTTNEESTNLREKHLLLKNLGGGPALNVSLYLAPNEFEFKVEKSPELKLSRPLAPNIMYEVQIIGVKTEEAEKNSSISDKVSFNKKFNESEEVIPALVFESDQVIDLPNDINAVITFEDINRQKRWVKYTGEGLENAKQTYGEEMPGFLKQNSN</sequence>
<keyword evidence="1" id="KW-1133">Transmembrane helix</keyword>